<sequence length="409" mass="46500">MISAQNPQLQLSGNKYWLILCIGLLFSACSPKTRPNTNKKPDNPPKEKEVEKPVARFSEANISLLIPFRLNEIRLKTATKAEVERSAMAIDFYQGFKLGIDSAASLGLNFKVNVFDTRDNNSQLEGLINNGGLMSSNLIVGPVFPQGVKYITAYSKAKNIPVVSPLAASHPEEFSNPNLISIVNNIDLHIEKIGSYISKNYNTEHTVVVMINPKTSSDEIMAAPLRRYFSSGKKVFLVQEYPSVFSFETKMAKDKEYVVVVTSSDRKFVVPTLDRLVKIKNKGFKVNLFGHPDWVKQNYNIDRLQALNTSITSSYKVDYHNAQTITFIRKYRAKFNFEPGEYSFKGFDIGFYFGKLFAEHGADYLKYLTKEKYKGLHNSFTFYHDEKLGYINTSLMLLRYKNFALNVVE</sequence>
<accession>A0A1D7QHQ1</accession>
<keyword evidence="2" id="KW-1185">Reference proteome</keyword>
<dbReference type="Gene3D" id="3.40.50.2300">
    <property type="match status" value="2"/>
</dbReference>
<reference evidence="1 2" key="1">
    <citation type="submission" date="2016-08" db="EMBL/GenBank/DDBJ databases">
        <authorList>
            <person name="Seilhamer J.J."/>
        </authorList>
    </citation>
    <scope>NUCLEOTIDE SEQUENCE [LARGE SCALE GENOMIC DNA]</scope>
    <source>
        <strain evidence="1 2">DX4</strain>
    </source>
</reference>
<evidence type="ECO:0008006" key="3">
    <source>
        <dbReference type="Google" id="ProtNLM"/>
    </source>
</evidence>
<evidence type="ECO:0000313" key="2">
    <source>
        <dbReference type="Proteomes" id="UP000094313"/>
    </source>
</evidence>
<proteinExistence type="predicted"/>
<dbReference type="AlphaFoldDB" id="A0A1D7QHQ1"/>
<protein>
    <recommendedName>
        <fullName evidence="3">ABC-type branched-chain amino acid transport system, substrate-binding protein</fullName>
    </recommendedName>
</protein>
<dbReference type="RefSeq" id="WP_069379862.1">
    <property type="nucleotide sequence ID" value="NZ_CP017141.1"/>
</dbReference>
<name>A0A1D7QHQ1_9SPHI</name>
<dbReference type="OrthoDB" id="2149800at2"/>
<dbReference type="InterPro" id="IPR028082">
    <property type="entry name" value="Peripla_BP_I"/>
</dbReference>
<dbReference type="SUPFAM" id="SSF53822">
    <property type="entry name" value="Periplasmic binding protein-like I"/>
    <property type="match status" value="1"/>
</dbReference>
<gene>
    <name evidence="1" type="ORF">BFS30_14070</name>
</gene>
<organism evidence="1 2">
    <name type="scientific">Pedobacter steynii</name>
    <dbReference type="NCBI Taxonomy" id="430522"/>
    <lineage>
        <taxon>Bacteria</taxon>
        <taxon>Pseudomonadati</taxon>
        <taxon>Bacteroidota</taxon>
        <taxon>Sphingobacteriia</taxon>
        <taxon>Sphingobacteriales</taxon>
        <taxon>Sphingobacteriaceae</taxon>
        <taxon>Pedobacter</taxon>
    </lineage>
</organism>
<dbReference type="EMBL" id="CP017141">
    <property type="protein sequence ID" value="AOM78197.1"/>
    <property type="molecule type" value="Genomic_DNA"/>
</dbReference>
<dbReference type="KEGG" id="psty:BFS30_14070"/>
<evidence type="ECO:0000313" key="1">
    <source>
        <dbReference type="EMBL" id="AOM78197.1"/>
    </source>
</evidence>
<dbReference type="Proteomes" id="UP000094313">
    <property type="component" value="Chromosome"/>
</dbReference>